<reference evidence="2" key="1">
    <citation type="journal article" date="2013" name="Environ. Microbiol.">
        <title>Microbiota from the distal guts of lean and obese adolescents exhibit partial functional redundancy besides clear differences in community structure.</title>
        <authorList>
            <person name="Ferrer M."/>
            <person name="Ruiz A."/>
            <person name="Lanza F."/>
            <person name="Haange S.B."/>
            <person name="Oberbach A."/>
            <person name="Till H."/>
            <person name="Bargiela R."/>
            <person name="Campoy C."/>
            <person name="Segura M.T."/>
            <person name="Richter M."/>
            <person name="von Bergen M."/>
            <person name="Seifert J."/>
            <person name="Suarez A."/>
        </authorList>
    </citation>
    <scope>NUCLEOTIDE SEQUENCE</scope>
</reference>
<evidence type="ECO:0000313" key="2">
    <source>
        <dbReference type="EMBL" id="EKC43448.1"/>
    </source>
</evidence>
<comment type="caution">
    <text evidence="2">The sequence shown here is derived from an EMBL/GenBank/DDBJ whole genome shotgun (WGS) entry which is preliminary data.</text>
</comment>
<dbReference type="AlphaFoldDB" id="K1RCL4"/>
<accession>K1RCL4</accession>
<name>K1RCL4_9ZZZZ</name>
<evidence type="ECO:0008006" key="3">
    <source>
        <dbReference type="Google" id="ProtNLM"/>
    </source>
</evidence>
<evidence type="ECO:0000256" key="1">
    <source>
        <dbReference type="SAM" id="MobiDB-lite"/>
    </source>
</evidence>
<dbReference type="EMBL" id="AJWY01014546">
    <property type="protein sequence ID" value="EKC43448.1"/>
    <property type="molecule type" value="Genomic_DNA"/>
</dbReference>
<organism evidence="2">
    <name type="scientific">human gut metagenome</name>
    <dbReference type="NCBI Taxonomy" id="408170"/>
    <lineage>
        <taxon>unclassified sequences</taxon>
        <taxon>metagenomes</taxon>
        <taxon>organismal metagenomes</taxon>
    </lineage>
</organism>
<feature type="compositionally biased region" description="Basic and acidic residues" evidence="1">
    <location>
        <begin position="198"/>
        <end position="210"/>
    </location>
</feature>
<protein>
    <recommendedName>
        <fullName evidence="3">DNA cytosine methyltransferase</fullName>
    </recommendedName>
</protein>
<feature type="non-terminal residue" evidence="2">
    <location>
        <position position="1"/>
    </location>
</feature>
<feature type="region of interest" description="Disordered" evidence="1">
    <location>
        <begin position="182"/>
        <end position="211"/>
    </location>
</feature>
<gene>
    <name evidence="2" type="ORF">LEA_21140</name>
</gene>
<proteinExistence type="predicted"/>
<sequence length="228" mass="25432">EYTVGGKLMKILVACEESQAVTTEMRKLGHEAYSCDLQEPSGGHPEWHIHGDALDALMGGQIVTMDGIPHNVGAWDMLIAHPPCTYLSNAGACRLYPRKGELDMARYQKGLEAKAFFMRFYNADIPRIAVENPVSSKVYEMPPHTQEIQPYMFGHPYTKKTRLWIKGLPPLHPTDVVEPIAPYVPSGTGRKNRSTYDAAKRGEDAKERSKTFPGIAKAYGEQWAGKIE</sequence>